<dbReference type="Proteomes" id="UP001487296">
    <property type="component" value="Unassembled WGS sequence"/>
</dbReference>
<dbReference type="Pfam" id="PF06325">
    <property type="entry name" value="PrmA"/>
    <property type="match status" value="1"/>
</dbReference>
<evidence type="ECO:0000313" key="4">
    <source>
        <dbReference type="Proteomes" id="UP001487296"/>
    </source>
</evidence>
<dbReference type="InterPro" id="IPR029063">
    <property type="entry name" value="SAM-dependent_MTases_sf"/>
</dbReference>
<dbReference type="CDD" id="cd02440">
    <property type="entry name" value="AdoMet_MTases"/>
    <property type="match status" value="1"/>
</dbReference>
<dbReference type="PANTHER" id="PTHR43648:SF1">
    <property type="entry name" value="ELECTRON TRANSFER FLAVOPROTEIN BETA SUBUNIT LYSINE METHYLTRANSFERASE"/>
    <property type="match status" value="1"/>
</dbReference>
<evidence type="ECO:0000313" key="3">
    <source>
        <dbReference type="EMBL" id="MEQ2487297.1"/>
    </source>
</evidence>
<keyword evidence="4" id="KW-1185">Reference proteome</keyword>
<dbReference type="RefSeq" id="WP_215760390.1">
    <property type="nucleotide sequence ID" value="NZ_JAHKBE010000042.1"/>
</dbReference>
<evidence type="ECO:0000256" key="2">
    <source>
        <dbReference type="ARBA" id="ARBA00022679"/>
    </source>
</evidence>
<dbReference type="Gene3D" id="3.40.50.150">
    <property type="entry name" value="Vaccinia Virus protein VP39"/>
    <property type="match status" value="1"/>
</dbReference>
<sequence>MKYKVAHFKVTGPDALRQTARDLISCVAGEVGFEAFEETTDGLKGYAQTELFDQGALDYSLSTLLLEGVNITYSLEDMEDKDWNEQWEESGFDPININGQIIVYDARREQPTAPQGSTLIGIKAIQAFGTGTHNTTQMVIESLLQLGAEGKRVLDCGCGTGILGITASKLGAKDVVGYDIDEWSADNAKYNAELNHVDNMQVMFGDASVLTHVSGLFDVIMANINRNILLNDMEAFKEVMASNAHLIISGFYESDIQLLLDKATALGFTETGRKKQEDWCCLMLQLKA</sequence>
<reference evidence="3 4" key="1">
    <citation type="submission" date="2024-04" db="EMBL/GenBank/DDBJ databases">
        <title>Human intestinal bacterial collection.</title>
        <authorList>
            <person name="Pauvert C."/>
            <person name="Hitch T.C.A."/>
            <person name="Clavel T."/>
        </authorList>
    </citation>
    <scope>NUCLEOTIDE SEQUENCE [LARGE SCALE GENOMIC DNA]</scope>
    <source>
        <strain evidence="3 4">CLA-AA-H145</strain>
    </source>
</reference>
<comment type="caution">
    <text evidence="3">The sequence shown here is derived from an EMBL/GenBank/DDBJ whole genome shotgun (WGS) entry which is preliminary data.</text>
</comment>
<keyword evidence="3" id="KW-0687">Ribonucleoprotein</keyword>
<dbReference type="SUPFAM" id="SSF53335">
    <property type="entry name" value="S-adenosyl-L-methionine-dependent methyltransferases"/>
    <property type="match status" value="1"/>
</dbReference>
<keyword evidence="3" id="KW-0689">Ribosomal protein</keyword>
<dbReference type="EMBL" id="JBBNFP010000040">
    <property type="protein sequence ID" value="MEQ2487297.1"/>
    <property type="molecule type" value="Genomic_DNA"/>
</dbReference>
<name>A0ABV1FSB4_9BACT</name>
<dbReference type="PANTHER" id="PTHR43648">
    <property type="entry name" value="ELECTRON TRANSFER FLAVOPROTEIN BETA SUBUNIT LYSINE METHYLTRANSFERASE"/>
    <property type="match status" value="1"/>
</dbReference>
<dbReference type="InterPro" id="IPR050078">
    <property type="entry name" value="Ribosomal_L11_MeTrfase_PrmA"/>
</dbReference>
<dbReference type="GO" id="GO:0008168">
    <property type="term" value="F:methyltransferase activity"/>
    <property type="evidence" value="ECO:0007669"/>
    <property type="project" value="UniProtKB-KW"/>
</dbReference>
<gene>
    <name evidence="3" type="primary">prmA</name>
    <name evidence="3" type="ORF">AAAT34_09615</name>
</gene>
<keyword evidence="2" id="KW-0808">Transferase</keyword>
<keyword evidence="1 3" id="KW-0489">Methyltransferase</keyword>
<dbReference type="GO" id="GO:0032259">
    <property type="term" value="P:methylation"/>
    <property type="evidence" value="ECO:0007669"/>
    <property type="project" value="UniProtKB-KW"/>
</dbReference>
<evidence type="ECO:0000256" key="1">
    <source>
        <dbReference type="ARBA" id="ARBA00022603"/>
    </source>
</evidence>
<organism evidence="3 4">
    <name type="scientific">Hallella faecis</name>
    <dbReference type="NCBI Taxonomy" id="2841596"/>
    <lineage>
        <taxon>Bacteria</taxon>
        <taxon>Pseudomonadati</taxon>
        <taxon>Bacteroidota</taxon>
        <taxon>Bacteroidia</taxon>
        <taxon>Bacteroidales</taxon>
        <taxon>Prevotellaceae</taxon>
        <taxon>Hallella</taxon>
    </lineage>
</organism>
<dbReference type="GO" id="GO:0005840">
    <property type="term" value="C:ribosome"/>
    <property type="evidence" value="ECO:0007669"/>
    <property type="project" value="UniProtKB-KW"/>
</dbReference>
<protein>
    <submittedName>
        <fullName evidence="3">50S ribosomal protein L11 methyltransferase</fullName>
    </submittedName>
</protein>
<proteinExistence type="predicted"/>
<dbReference type="NCBIfam" id="NF001785">
    <property type="entry name" value="PRK00517.2-2"/>
    <property type="match status" value="1"/>
</dbReference>
<accession>A0ABV1FSB4</accession>